<dbReference type="Proteomes" id="UP001183226">
    <property type="component" value="Unassembled WGS sequence"/>
</dbReference>
<evidence type="ECO:0000256" key="1">
    <source>
        <dbReference type="SAM" id="MobiDB-lite"/>
    </source>
</evidence>
<dbReference type="PRINTS" id="PR00364">
    <property type="entry name" value="DISEASERSIST"/>
</dbReference>
<dbReference type="InterPro" id="IPR027417">
    <property type="entry name" value="P-loop_NTPase"/>
</dbReference>
<dbReference type="PANTHER" id="PTHR47691">
    <property type="entry name" value="REGULATOR-RELATED"/>
    <property type="match status" value="1"/>
</dbReference>
<keyword evidence="2" id="KW-0812">Transmembrane</keyword>
<sequence length="876" mass="96210">MRTRGDTGRRRGLLLAAASIITGLAGAVTNIVTGQQVILWWLVGLLVVLLAIAAVLAYLSERVPRLDSADAAQDGSTDDPHVREVVHQHSHSYPRARPNTGPVNALPPTLPGFTGRLAELAQLRAHIDADGGNSAKIYAIDGMGGVGKTSLAVRLAYDLGSRFSDGVLFLDMRAHTSGQEPYRPVEAIRALLLQLVEDNSALPAQEEALQARWRAELNSRRLLVLIDNVADADQARPLLAGEGHSALILTSRARLALPGIQAVSLSPPPESDAERMFIDALGDHPAKADSESIADVVRALGNLPLALVLAATWLAHRPMATVTDLRDRLPASQRPVEDMLELSYGELPDELRKFARLIAHHPASVVTPAAAAALADLPLSCATERLEDLYDRHLIEGAERTGQYRLHDLVRSFLLERSARIDTAVQAEQAFARLAHAYCGLAATVERETYAALDRDREGLLLAAERAVERRVMPWAWCLPTAITPYLKMRGLAGTGVHLCTRSLAAMRPVRDLRARAHLQLSLARFAQVVATPREARDELRIARRQALLSLDLKLYLAVAELTKDSSSATGRDGRLPRWLLERLYAWRIRGTAPKDSGHLLMQWSEDLRRNHDLDRARSTLEQALEMLTEAGDLHCGSKVLTSLARMQWHEGAYDHAREFARRAHAYSVHMACRYCTANGEMLLADYQSNGGDQTAEEEYLRSAIAIYTEIEASHRRLGATLKLAELHNRRGDRAAADSTLDLAQSGLRADDWSGQALVRRRRALHAAEAGDSAAALRELTAAFETLAIIEGPDVADDRAHSHLDMAELQRMWGDLAGAHRNAQLALSMLEELEQIGCQVAAHKELADIAEAAGDPAKAEEHRRREHDLREAAFYR</sequence>
<reference evidence="5" key="1">
    <citation type="submission" date="2023-07" db="EMBL/GenBank/DDBJ databases">
        <title>30 novel species of actinomycetes from the DSMZ collection.</title>
        <authorList>
            <person name="Nouioui I."/>
        </authorList>
    </citation>
    <scope>NUCLEOTIDE SEQUENCE [LARGE SCALE GENOMIC DNA]</scope>
    <source>
        <strain evidence="5">DSM 45055</strain>
    </source>
</reference>
<name>A0ABU2KY88_9ACTN</name>
<feature type="region of interest" description="Disordered" evidence="1">
    <location>
        <begin position="853"/>
        <end position="876"/>
    </location>
</feature>
<dbReference type="InterPro" id="IPR002182">
    <property type="entry name" value="NB-ARC"/>
</dbReference>
<feature type="transmembrane region" description="Helical" evidence="2">
    <location>
        <begin position="12"/>
        <end position="32"/>
    </location>
</feature>
<dbReference type="Gene3D" id="1.25.40.10">
    <property type="entry name" value="Tetratricopeptide repeat domain"/>
    <property type="match status" value="1"/>
</dbReference>
<comment type="caution">
    <text evidence="4">The sequence shown here is derived from an EMBL/GenBank/DDBJ whole genome shotgun (WGS) entry which is preliminary data.</text>
</comment>
<dbReference type="PANTHER" id="PTHR47691:SF3">
    <property type="entry name" value="HTH-TYPE TRANSCRIPTIONAL REGULATOR RV0890C-RELATED"/>
    <property type="match status" value="1"/>
</dbReference>
<evidence type="ECO:0000256" key="2">
    <source>
        <dbReference type="SAM" id="Phobius"/>
    </source>
</evidence>
<accession>A0ABU2KY88</accession>
<proteinExistence type="predicted"/>
<feature type="domain" description="NB-ARC" evidence="3">
    <location>
        <begin position="133"/>
        <end position="253"/>
    </location>
</feature>
<evidence type="ECO:0000313" key="5">
    <source>
        <dbReference type="Proteomes" id="UP001183226"/>
    </source>
</evidence>
<dbReference type="EMBL" id="JAVREK010000023">
    <property type="protein sequence ID" value="MDT0304280.1"/>
    <property type="molecule type" value="Genomic_DNA"/>
</dbReference>
<keyword evidence="5" id="KW-1185">Reference proteome</keyword>
<dbReference type="RefSeq" id="WP_311546830.1">
    <property type="nucleotide sequence ID" value="NZ_JAVREK010000023.1"/>
</dbReference>
<evidence type="ECO:0000313" key="4">
    <source>
        <dbReference type="EMBL" id="MDT0304280.1"/>
    </source>
</evidence>
<dbReference type="SUPFAM" id="SSF52540">
    <property type="entry name" value="P-loop containing nucleoside triphosphate hydrolases"/>
    <property type="match status" value="1"/>
</dbReference>
<protein>
    <submittedName>
        <fullName evidence="4">NB-ARC domain-containing protein</fullName>
    </submittedName>
</protein>
<feature type="transmembrane region" description="Helical" evidence="2">
    <location>
        <begin position="38"/>
        <end position="59"/>
    </location>
</feature>
<gene>
    <name evidence="4" type="ORF">RM446_19350</name>
</gene>
<dbReference type="Pfam" id="PF00931">
    <property type="entry name" value="NB-ARC"/>
    <property type="match status" value="1"/>
</dbReference>
<dbReference type="SUPFAM" id="SSF48452">
    <property type="entry name" value="TPR-like"/>
    <property type="match status" value="1"/>
</dbReference>
<keyword evidence="2" id="KW-0472">Membrane</keyword>
<keyword evidence="2" id="KW-1133">Transmembrane helix</keyword>
<feature type="compositionally biased region" description="Basic and acidic residues" evidence="1">
    <location>
        <begin position="857"/>
        <end position="876"/>
    </location>
</feature>
<evidence type="ECO:0000259" key="3">
    <source>
        <dbReference type="Pfam" id="PF00931"/>
    </source>
</evidence>
<dbReference type="Gene3D" id="3.40.50.300">
    <property type="entry name" value="P-loop containing nucleotide triphosphate hydrolases"/>
    <property type="match status" value="1"/>
</dbReference>
<organism evidence="4 5">
    <name type="scientific">Streptomonospora wellingtoniae</name>
    <dbReference type="NCBI Taxonomy" id="3075544"/>
    <lineage>
        <taxon>Bacteria</taxon>
        <taxon>Bacillati</taxon>
        <taxon>Actinomycetota</taxon>
        <taxon>Actinomycetes</taxon>
        <taxon>Streptosporangiales</taxon>
        <taxon>Nocardiopsidaceae</taxon>
        <taxon>Streptomonospora</taxon>
    </lineage>
</organism>
<dbReference type="InterPro" id="IPR011990">
    <property type="entry name" value="TPR-like_helical_dom_sf"/>
</dbReference>